<evidence type="ECO:0000256" key="11">
    <source>
        <dbReference type="PIRSR" id="PIRSR628651-51"/>
    </source>
</evidence>
<feature type="region of interest" description="Disordered" evidence="15">
    <location>
        <begin position="194"/>
        <end position="214"/>
    </location>
</feature>
<dbReference type="PANTHER" id="PTHR10333:SF103">
    <property type="entry name" value="INHIBITOR OF GROWTH PROTEIN 3"/>
    <property type="match status" value="1"/>
</dbReference>
<feature type="domain" description="PHD-type" evidence="16">
    <location>
        <begin position="276"/>
        <end position="326"/>
    </location>
</feature>
<feature type="binding site" evidence="11">
    <location>
        <position position="279"/>
    </location>
    <ligand>
        <name>Zn(2+)</name>
        <dbReference type="ChEBI" id="CHEBI:29105"/>
        <label>1</label>
    </ligand>
</feature>
<dbReference type="PANTHER" id="PTHR10333">
    <property type="entry name" value="INHIBITOR OF GROWTH PROTEIN"/>
    <property type="match status" value="1"/>
</dbReference>
<feature type="site" description="Histone H3K4me3 binding" evidence="10">
    <location>
        <position position="278"/>
    </location>
</feature>
<feature type="site" description="Histone H3K4me3 binding" evidence="10">
    <location>
        <position position="289"/>
    </location>
</feature>
<dbReference type="SMART" id="SM00249">
    <property type="entry name" value="PHD"/>
    <property type="match status" value="1"/>
</dbReference>
<proteinExistence type="inferred from homology"/>
<feature type="site" description="Histone H3K4me3 binding" evidence="10">
    <location>
        <position position="302"/>
    </location>
</feature>
<evidence type="ECO:0000313" key="18">
    <source>
        <dbReference type="Proteomes" id="UP000799118"/>
    </source>
</evidence>
<gene>
    <name evidence="17" type="ORF">BT96DRAFT_815904</name>
</gene>
<dbReference type="CDD" id="cd15505">
    <property type="entry name" value="PHD_ING"/>
    <property type="match status" value="1"/>
</dbReference>
<feature type="binding site" evidence="11">
    <location>
        <position position="304"/>
    </location>
    <ligand>
        <name>Zn(2+)</name>
        <dbReference type="ChEBI" id="CHEBI:29105"/>
        <label>1</label>
    </ligand>
</feature>
<organism evidence="17 18">
    <name type="scientific">Gymnopus androsaceus JB14</name>
    <dbReference type="NCBI Taxonomy" id="1447944"/>
    <lineage>
        <taxon>Eukaryota</taxon>
        <taxon>Fungi</taxon>
        <taxon>Dikarya</taxon>
        <taxon>Basidiomycota</taxon>
        <taxon>Agaricomycotina</taxon>
        <taxon>Agaricomycetes</taxon>
        <taxon>Agaricomycetidae</taxon>
        <taxon>Agaricales</taxon>
        <taxon>Marasmiineae</taxon>
        <taxon>Omphalotaceae</taxon>
        <taxon>Gymnopus</taxon>
    </lineage>
</organism>
<sequence>MNGASAQNLEDAANVANEFIYSLDHIPNEVKHYLEEIRHKEDRVQELQQQIDSEGARWIRHSLRGTISSHESPSPSPSPSSKSASGIPYKIQHSYAEIEKLSNEKMVLAERISTLIHRTCNRLDSDLNRVRVLQGDAPATESISTRAVSATPTLSGNSFLGNGQINGHDTAANLSESLRLALTPSISTPTIAETRKSAVVPTKSRKPAASPSIKLPHRSISPIAVPTKVIPARSSRLSRQIHPPVDDDIEMADDADADSDKEVEEADEGDDAEDDKLYCFCQTSSYGDMIACDNEGNCPYEWFHLSCVGLSKPLPDKWYCSVCSVKMVATTTISVGRRGRKKAGS</sequence>
<dbReference type="GO" id="GO:0006325">
    <property type="term" value="P:chromatin organization"/>
    <property type="evidence" value="ECO:0007669"/>
    <property type="project" value="UniProtKB-KW"/>
</dbReference>
<dbReference type="SUPFAM" id="SSF57903">
    <property type="entry name" value="FYVE/PHD zinc finger"/>
    <property type="match status" value="1"/>
</dbReference>
<feature type="binding site" evidence="11">
    <location>
        <position position="320"/>
    </location>
    <ligand>
        <name>Zn(2+)</name>
        <dbReference type="ChEBI" id="CHEBI:29105"/>
        <label>2</label>
    </ligand>
</feature>
<keyword evidence="9 13" id="KW-0539">Nucleus</keyword>
<evidence type="ECO:0000256" key="6">
    <source>
        <dbReference type="ARBA" id="ARBA00022853"/>
    </source>
</evidence>
<comment type="similarity">
    <text evidence="2 13">Belongs to the ING family.</text>
</comment>
<dbReference type="Proteomes" id="UP000799118">
    <property type="component" value="Unassembled WGS sequence"/>
</dbReference>
<comment type="function">
    <text evidence="13">Component of an histone acetyltransferase complex.</text>
</comment>
<dbReference type="InterPro" id="IPR011011">
    <property type="entry name" value="Znf_FYVE_PHD"/>
</dbReference>
<evidence type="ECO:0000256" key="14">
    <source>
        <dbReference type="SAM" id="Coils"/>
    </source>
</evidence>
<keyword evidence="6 13" id="KW-0156">Chromatin regulator</keyword>
<accession>A0A6A4HYQ5</accession>
<feature type="compositionally biased region" description="Acidic residues" evidence="15">
    <location>
        <begin position="246"/>
        <end position="271"/>
    </location>
</feature>
<keyword evidence="4 12" id="KW-0863">Zinc-finger</keyword>
<protein>
    <recommendedName>
        <fullName evidence="13">Chromatin modification-related protein</fullName>
    </recommendedName>
</protein>
<evidence type="ECO:0000313" key="17">
    <source>
        <dbReference type="EMBL" id="KAE9402860.1"/>
    </source>
</evidence>
<feature type="site" description="Histone H3K4me3 binding" evidence="10">
    <location>
        <position position="293"/>
    </location>
</feature>
<evidence type="ECO:0000256" key="1">
    <source>
        <dbReference type="ARBA" id="ARBA00004123"/>
    </source>
</evidence>
<keyword evidence="14" id="KW-0175">Coiled coil</keyword>
<dbReference type="InterPro" id="IPR013083">
    <property type="entry name" value="Znf_RING/FYVE/PHD"/>
</dbReference>
<dbReference type="Gene3D" id="3.30.40.10">
    <property type="entry name" value="Zinc/RING finger domain, C3HC4 (zinc finger)"/>
    <property type="match status" value="1"/>
</dbReference>
<reference evidence="17" key="1">
    <citation type="journal article" date="2019" name="Environ. Microbiol.">
        <title>Fungal ecological strategies reflected in gene transcription - a case study of two litter decomposers.</title>
        <authorList>
            <person name="Barbi F."/>
            <person name="Kohler A."/>
            <person name="Barry K."/>
            <person name="Baskaran P."/>
            <person name="Daum C."/>
            <person name="Fauchery L."/>
            <person name="Ihrmark K."/>
            <person name="Kuo A."/>
            <person name="LaButti K."/>
            <person name="Lipzen A."/>
            <person name="Morin E."/>
            <person name="Grigoriev I.V."/>
            <person name="Henrissat B."/>
            <person name="Lindahl B."/>
            <person name="Martin F."/>
        </authorList>
    </citation>
    <scope>NUCLEOTIDE SEQUENCE</scope>
    <source>
        <strain evidence="17">JB14</strain>
    </source>
</reference>
<evidence type="ECO:0000256" key="5">
    <source>
        <dbReference type="ARBA" id="ARBA00022833"/>
    </source>
</evidence>
<feature type="binding site" evidence="11">
    <location>
        <position position="323"/>
    </location>
    <ligand>
        <name>Zn(2+)</name>
        <dbReference type="ChEBI" id="CHEBI:29105"/>
        <label>2</label>
    </ligand>
</feature>
<feature type="binding site" evidence="11">
    <location>
        <position position="298"/>
    </location>
    <ligand>
        <name>Zn(2+)</name>
        <dbReference type="ChEBI" id="CHEBI:29105"/>
        <label>2</label>
    </ligand>
</feature>
<keyword evidence="7" id="KW-0805">Transcription regulation</keyword>
<feature type="region of interest" description="Disordered" evidence="15">
    <location>
        <begin position="243"/>
        <end position="271"/>
    </location>
</feature>
<evidence type="ECO:0000256" key="15">
    <source>
        <dbReference type="SAM" id="MobiDB-lite"/>
    </source>
</evidence>
<keyword evidence="18" id="KW-1185">Reference proteome</keyword>
<evidence type="ECO:0000256" key="10">
    <source>
        <dbReference type="PIRSR" id="PIRSR628651-50"/>
    </source>
</evidence>
<dbReference type="InterPro" id="IPR024610">
    <property type="entry name" value="ING_N_histone-binding"/>
</dbReference>
<keyword evidence="8" id="KW-0804">Transcription</keyword>
<comment type="subcellular location">
    <subcellularLocation>
        <location evidence="1 13">Nucleus</location>
    </subcellularLocation>
</comment>
<comment type="domain">
    <text evidence="13">The PHD-type zinc finger mediates the binding to H3K4me3.</text>
</comment>
<keyword evidence="3 11" id="KW-0479">Metal-binding</keyword>
<feature type="binding site" evidence="11">
    <location>
        <position position="307"/>
    </location>
    <ligand>
        <name>Zn(2+)</name>
        <dbReference type="ChEBI" id="CHEBI:29105"/>
        <label>1</label>
    </ligand>
</feature>
<dbReference type="CDD" id="cd16858">
    <property type="entry name" value="ING_ING3_Yng2p"/>
    <property type="match status" value="1"/>
</dbReference>
<dbReference type="PROSITE" id="PS50016">
    <property type="entry name" value="ZF_PHD_2"/>
    <property type="match status" value="1"/>
</dbReference>
<feature type="binding site" evidence="11">
    <location>
        <position position="281"/>
    </location>
    <ligand>
        <name>Zn(2+)</name>
        <dbReference type="ChEBI" id="CHEBI:29105"/>
        <label>1</label>
    </ligand>
</feature>
<evidence type="ECO:0000256" key="9">
    <source>
        <dbReference type="ARBA" id="ARBA00023242"/>
    </source>
</evidence>
<dbReference type="Pfam" id="PF12998">
    <property type="entry name" value="ING"/>
    <property type="match status" value="1"/>
</dbReference>
<feature type="compositionally biased region" description="Low complexity" evidence="15">
    <location>
        <begin position="68"/>
        <end position="85"/>
    </location>
</feature>
<dbReference type="SMART" id="SM01408">
    <property type="entry name" value="ING"/>
    <property type="match status" value="1"/>
</dbReference>
<dbReference type="GO" id="GO:0005634">
    <property type="term" value="C:nucleus"/>
    <property type="evidence" value="ECO:0007669"/>
    <property type="project" value="UniProtKB-SubCell"/>
</dbReference>
<dbReference type="GO" id="GO:0008270">
    <property type="term" value="F:zinc ion binding"/>
    <property type="evidence" value="ECO:0007669"/>
    <property type="project" value="UniProtKB-KW"/>
</dbReference>
<evidence type="ECO:0000256" key="3">
    <source>
        <dbReference type="ARBA" id="ARBA00022723"/>
    </source>
</evidence>
<dbReference type="AlphaFoldDB" id="A0A6A4HYQ5"/>
<dbReference type="InterPro" id="IPR028651">
    <property type="entry name" value="ING_fam"/>
</dbReference>
<name>A0A6A4HYQ5_9AGAR</name>
<dbReference type="OrthoDB" id="5411773at2759"/>
<feature type="coiled-coil region" evidence="14">
    <location>
        <begin position="30"/>
        <end position="57"/>
    </location>
</feature>
<dbReference type="GO" id="GO:0000785">
    <property type="term" value="C:chromatin"/>
    <property type="evidence" value="ECO:0007669"/>
    <property type="project" value="UniProtKB-ARBA"/>
</dbReference>
<evidence type="ECO:0000256" key="12">
    <source>
        <dbReference type="PROSITE-ProRule" id="PRU00146"/>
    </source>
</evidence>
<evidence type="ECO:0000256" key="7">
    <source>
        <dbReference type="ARBA" id="ARBA00023015"/>
    </source>
</evidence>
<feature type="binding site" evidence="11">
    <location>
        <position position="292"/>
    </location>
    <ligand>
        <name>Zn(2+)</name>
        <dbReference type="ChEBI" id="CHEBI:29105"/>
        <label>2</label>
    </ligand>
</feature>
<dbReference type="InterPro" id="IPR001965">
    <property type="entry name" value="Znf_PHD"/>
</dbReference>
<keyword evidence="5 11" id="KW-0862">Zinc</keyword>
<evidence type="ECO:0000256" key="8">
    <source>
        <dbReference type="ARBA" id="ARBA00023163"/>
    </source>
</evidence>
<evidence type="ECO:0000256" key="13">
    <source>
        <dbReference type="RuleBase" id="RU361213"/>
    </source>
</evidence>
<dbReference type="EMBL" id="ML769431">
    <property type="protein sequence ID" value="KAE9402860.1"/>
    <property type="molecule type" value="Genomic_DNA"/>
</dbReference>
<comment type="subunit">
    <text evidence="13">Component of an histone acetyltransferase complex. Interacts with H3K4me3 and to a lesser extent with H3K4me2.</text>
</comment>
<evidence type="ECO:0000259" key="16">
    <source>
        <dbReference type="PROSITE" id="PS50016"/>
    </source>
</evidence>
<dbReference type="Gene3D" id="6.10.140.1740">
    <property type="match status" value="1"/>
</dbReference>
<evidence type="ECO:0000256" key="4">
    <source>
        <dbReference type="ARBA" id="ARBA00022771"/>
    </source>
</evidence>
<evidence type="ECO:0000256" key="2">
    <source>
        <dbReference type="ARBA" id="ARBA00010210"/>
    </source>
</evidence>
<dbReference type="InterPro" id="IPR019787">
    <property type="entry name" value="Znf_PHD-finger"/>
</dbReference>
<feature type="region of interest" description="Disordered" evidence="15">
    <location>
        <begin position="65"/>
        <end position="87"/>
    </location>
</feature>